<accession>A0ABU1J4C5</accession>
<sequence length="47" mass="5538">MIHKEISAHCIVQYRLFLIIKISLYAIYLSFISHITELLFIQEKLGS</sequence>
<protein>
    <submittedName>
        <fullName evidence="2">Uncharacterized protein</fullName>
    </submittedName>
</protein>
<evidence type="ECO:0000313" key="2">
    <source>
        <dbReference type="EMBL" id="MDR6246355.1"/>
    </source>
</evidence>
<feature type="transmembrane region" description="Helical" evidence="1">
    <location>
        <begin position="22"/>
        <end position="41"/>
    </location>
</feature>
<comment type="caution">
    <text evidence="2">The sequence shown here is derived from an EMBL/GenBank/DDBJ whole genome shotgun (WGS) entry which is preliminary data.</text>
</comment>
<keyword evidence="1" id="KW-0472">Membrane</keyword>
<organism evidence="2 3">
    <name type="scientific">Paenibacillus hunanensis</name>
    <dbReference type="NCBI Taxonomy" id="539262"/>
    <lineage>
        <taxon>Bacteria</taxon>
        <taxon>Bacillati</taxon>
        <taxon>Bacillota</taxon>
        <taxon>Bacilli</taxon>
        <taxon>Bacillales</taxon>
        <taxon>Paenibacillaceae</taxon>
        <taxon>Paenibacillus</taxon>
    </lineage>
</organism>
<dbReference type="Proteomes" id="UP001185028">
    <property type="component" value="Unassembled WGS sequence"/>
</dbReference>
<keyword evidence="1" id="KW-0812">Transmembrane</keyword>
<proteinExistence type="predicted"/>
<gene>
    <name evidence="2" type="ORF">JOC58_004286</name>
</gene>
<keyword evidence="1" id="KW-1133">Transmembrane helix</keyword>
<dbReference type="EMBL" id="JAVDQH010000027">
    <property type="protein sequence ID" value="MDR6246355.1"/>
    <property type="molecule type" value="Genomic_DNA"/>
</dbReference>
<evidence type="ECO:0000256" key="1">
    <source>
        <dbReference type="SAM" id="Phobius"/>
    </source>
</evidence>
<reference evidence="2 3" key="1">
    <citation type="submission" date="2023-07" db="EMBL/GenBank/DDBJ databases">
        <title>Genomic Encyclopedia of Type Strains, Phase IV (KMG-IV): sequencing the most valuable type-strain genomes for metagenomic binning, comparative biology and taxonomic classification.</title>
        <authorList>
            <person name="Goeker M."/>
        </authorList>
    </citation>
    <scope>NUCLEOTIDE SEQUENCE [LARGE SCALE GENOMIC DNA]</scope>
    <source>
        <strain evidence="2 3">DSM 22170</strain>
    </source>
</reference>
<name>A0ABU1J4C5_9BACL</name>
<keyword evidence="3" id="KW-1185">Reference proteome</keyword>
<evidence type="ECO:0000313" key="3">
    <source>
        <dbReference type="Proteomes" id="UP001185028"/>
    </source>
</evidence>